<name>A0A098E9H9_9ZZZZ</name>
<feature type="transmembrane region" description="Helical" evidence="1">
    <location>
        <begin position="2416"/>
        <end position="2437"/>
    </location>
</feature>
<organism evidence="2">
    <name type="scientific">groundwater metagenome</name>
    <dbReference type="NCBI Taxonomy" id="717931"/>
    <lineage>
        <taxon>unclassified sequences</taxon>
        <taxon>metagenomes</taxon>
        <taxon>ecological metagenomes</taxon>
    </lineage>
</organism>
<dbReference type="Gene3D" id="2.60.40.1120">
    <property type="entry name" value="Carboxypeptidase-like, regulatory domain"/>
    <property type="match status" value="3"/>
</dbReference>
<dbReference type="SUPFAM" id="SSF49478">
    <property type="entry name" value="Cna protein B-type domain"/>
    <property type="match status" value="3"/>
</dbReference>
<dbReference type="InterPro" id="IPR008969">
    <property type="entry name" value="CarboxyPept-like_regulatory"/>
</dbReference>
<keyword evidence="1" id="KW-0472">Membrane</keyword>
<gene>
    <name evidence="2" type="ORF">MSIBF_A2000005</name>
</gene>
<dbReference type="Gene3D" id="2.60.40.10">
    <property type="entry name" value="Immunoglobulins"/>
    <property type="match status" value="1"/>
</dbReference>
<protein>
    <submittedName>
        <fullName evidence="2">Uncharacterized protein</fullName>
    </submittedName>
</protein>
<evidence type="ECO:0000313" key="2">
    <source>
        <dbReference type="EMBL" id="CEG12169.1"/>
    </source>
</evidence>
<dbReference type="InterPro" id="IPR013783">
    <property type="entry name" value="Ig-like_fold"/>
</dbReference>
<accession>A0A098E9H9</accession>
<dbReference type="EMBL" id="CCXY01000114">
    <property type="protein sequence ID" value="CEG12169.1"/>
    <property type="molecule type" value="Genomic_DNA"/>
</dbReference>
<sequence length="2545" mass="281989">MDPQDTENYTGTYTYSLRINDDYKTKVTGTANTKVQIISTPVTVINPSEIDFGNLTAGTSNNGESYIELDQPCSNILNQNVNISFENMTASGGKKIGKEQITANVNLVSINSTHCNVTFAVILNVLDPQDIGNYTGTYTYFLRINDDYKTKVTGTANTKVQIISTPVTVINPSEIDFGNLTAGTSNNGESYIELDQPCINILDGKVNVTFTQMTTQGGVIFIENIKYKIYLIPINQTACNITINATLNIPEGQKTGNYTGTYTYSLRINDDYKTKVTGTNTTKVHIISTPVKVITPAAINFGNLTEGINNTAEISMEVDTGLQGNCSQIYGNVNVEFSDLTTTGASISKNNLIKNITLTPINATACNITITATLNIPEGQKTGNYTGTYTYSLRINDDYKTKVTGTNTTKVHIISTPVKVITPAAINFGNLTEGINNTAEISMEVDTGLQGNCSQIYGNVNVEFSDLTTTGASISKNNLIKNITLTPINATACNITITATLNIPEGQKTGNYTGTYTYSLRINDDYKTKVTGTNTTKVHVISTPIQKLDTDALDFVEVASGKSNNASVWFEILNINCSDIYKGEIKLEFTNMNTLGDGIDKSAIEYNVTTSNISGGGCNITLDTKIFVIGNKKVGNYTGTYTIKFRMNDDYKTQVTGWNYTKVEVIQLPSGVNVCVYDKDTKEIIEGVNVSISNSTDTKWNYTTKTGCYIFDNISQGNYNVKASKTTYPEYDETEYLSEPFYYQIELEQYTLTICTFDEENASLNQTTIVLRNSGNTTIANIHLGDKENCYKFRNLAADNYTSVITKEKYKEEIVNISFAGNVSLYLNITLNYPPSIQGYVIDNITGERIQNATVELYKEGVLITINFTDEKGKYMFIPSAIGNYSINVSKIGYNSMEEDFSKDSEFGTFYRNETFVYNFSLTSSITPYLQICVKDNETNETLSDALVKIYKDSTNIASNLTNMSGCVRFYNISAGTYTLKASKHGYEESEGQIEYDGAILLQEIELYPMKGIKVCVVEVNSITNITTPIVKANITTPIVKANVTLFNSTFSASGETDSKGCYRFVNISYGNYSINATAKGYVPNNGMAEYLGDTNLTIELTPLPRITVCVYDNEVGNESTGKRISNATVLLYNETLSLTINGTTDNIGCYKFMQEYVGQIPNGTYNTTASATHYGSYGLITPYFNNTGDMEIFIGLVKEPRIVINVTYGNNGSPIQNVSVTLYNETWNETKFTNEEGIVEFFVPAGNYSFNVALLGSVNVFGNIGFSGTVHYFQPATLQLVSDICGDVSNIEILEEGDYGVPKGMMSVNVKVQGKLKFNVTADIVSKNGTIVGTFNLTNTTSVANTTTTTIYYSSYNMSNLNEIGYALRIYLNDQCNTSREKDFNVIYECTSPTDPKCAITSSLENNNIAYCGGDNGCVGSISEGKGYKTDYGNRYELYSTIVWNYADEMENLSTVNFTKLTDVINWQAATSMVKVGSSYYIAYEDYSNNNHNPKIRFIYLSSANATYQNVSFEISQQGMRYYYPAMTYDNSNIYLVYMGRGEGDLQASLYYRECTPSVASLSCTNEEKIADIPTGDAKEPAIARYNGKTYIAYANNSDIYVYTKEDRIIRNITHFAEKRAFNWNYSINNNPQELKDYLKNNFGVTWIASETPNITENEIKFTNVTLTLKNEFNHTYYVLADILNKGKYVLKVKKEDIIEGNITVYGDPLCEVETKGQKMNMTCEAHHPNIIFKDGKLYASFQVDIPLLDIIELIYPVKDKTTGNTSILYFVKAPLTDNRIYVSKYTTTDWSLINVNILHKAVSAEGVKKSDFDNASFDTATFSSIKNPWLFEFNNSVYVSVDATDAPYVWKYNESSTSENVVNLNKVNITKTINMNLVKYGGTYTKCIFNNIDYTSSLNINKKDTRGYSFSDPVINLTINASTSELKVKVGDDEITLTIDGNNITTVAPEGVLSENTTLNNNVITLKLNKSYYIKKIDDLETIGERDFIEGKYVYNITLIVGNDTEQKNIIKLGNISMGELVAPNIRDEDVRIVNLKDKGELHTEDTVYLNVSLKNREGLPAVVKVFFTPYVINENGSITNVTPTPLQLGDPNMDLIFDNQGIENGFGGVGVEGTPYVLPSEVANKTTYYLNVTVVIYDMCCNFQVWNKVLTITKKGTGASGEICLTCQPQPHQATSTGGGGLPPTVTEPVTTTEGVFRSATVTNYTLTVGNVTAMKENESFTVKVINETYTYNITYKQINTTNGTRWVEVNKTLIKSEEIPVANANVDYAGQTAVTGTDGTAVIPKAVLGVYDIRATKGGAEARTPTVVEAKKPTTVKKEILIVTLLKGEDKEKEGIYEFEVRDKQGNLAVNRELVVRLPNNVTQKVVTDEHGRFGLTINQSGYITIDQQEYANYSVEHFALPVEIEKELHNYWIWLLLLLPILLLIYLILFMMKGKVEITKERRDGKVTITMVNKTHKTLDACMLEDIIPLGLQIEIITHGLEKTAMGDTLIMNLGNLKKGEKRIAEYKIINAEGIKGAGAKGLPEAKVVWSNGEQQSKNT</sequence>
<proteinExistence type="predicted"/>
<keyword evidence="1" id="KW-1133">Transmembrane helix</keyword>
<reference evidence="2" key="1">
    <citation type="submission" date="2014-09" db="EMBL/GenBank/DDBJ databases">
        <authorList>
            <person name="Probst J Alexander"/>
        </authorList>
    </citation>
    <scope>NUCLEOTIDE SEQUENCE</scope>
</reference>
<dbReference type="SUPFAM" id="SSF49464">
    <property type="entry name" value="Carboxypeptidase regulatory domain-like"/>
    <property type="match status" value="2"/>
</dbReference>
<evidence type="ECO:0000256" key="1">
    <source>
        <dbReference type="SAM" id="Phobius"/>
    </source>
</evidence>
<keyword evidence="1" id="KW-0812">Transmembrane</keyword>